<comment type="subcellular location">
    <subcellularLocation>
        <location evidence="1">Secreted</location>
    </subcellularLocation>
</comment>
<dbReference type="InterPro" id="IPR029058">
    <property type="entry name" value="AB_hydrolase_fold"/>
</dbReference>
<sequence length="311" mass="35718">MSVLNKTYSVIIIGLFVSKICLSIDPEYSWNNRINSFLTASLNSFLSVTKADEKPLREDVTFWCVNRQNPEYIQTFVNDENLTEKINFNLPVVFLTHGWFDSKNRTWIYQTIEDYLLYQDTNLCVVDWNRLALQSYAISAKNTKKVGHQLARFIKAMENYGMDLDKVTLVGHSFGSHVSGYAGAALGGKDGSSPMPGCLIPAAQTGIHPSQFLCSHFKAVEYFRAALNPENQFIGTWCDGPYDLYEIGICDRNPVEKFGIYAKRRTFGRFYLSTSEDFPFTLNRSRKRRTTIEDVQRYKLRLFNFIFGVQL</sequence>
<dbReference type="AlphaFoldDB" id="A0A336LIZ4"/>
<protein>
    <submittedName>
        <fullName evidence="6">CSON003663 protein</fullName>
    </submittedName>
</protein>
<evidence type="ECO:0000259" key="5">
    <source>
        <dbReference type="Pfam" id="PF00151"/>
    </source>
</evidence>
<evidence type="ECO:0000256" key="2">
    <source>
        <dbReference type="ARBA" id="ARBA00010701"/>
    </source>
</evidence>
<dbReference type="PANTHER" id="PTHR11610">
    <property type="entry name" value="LIPASE"/>
    <property type="match status" value="1"/>
</dbReference>
<dbReference type="SUPFAM" id="SSF53474">
    <property type="entry name" value="alpha/beta-Hydrolases"/>
    <property type="match status" value="1"/>
</dbReference>
<evidence type="ECO:0000256" key="3">
    <source>
        <dbReference type="ARBA" id="ARBA00022525"/>
    </source>
</evidence>
<comment type="similarity">
    <text evidence="2 4">Belongs to the AB hydrolase superfamily. Lipase family.</text>
</comment>
<dbReference type="EMBL" id="UFQT01000016">
    <property type="protein sequence ID" value="SSX17810.1"/>
    <property type="molecule type" value="Genomic_DNA"/>
</dbReference>
<dbReference type="GO" id="GO:0016298">
    <property type="term" value="F:lipase activity"/>
    <property type="evidence" value="ECO:0007669"/>
    <property type="project" value="InterPro"/>
</dbReference>
<evidence type="ECO:0000313" key="6">
    <source>
        <dbReference type="EMBL" id="SSX17810.1"/>
    </source>
</evidence>
<dbReference type="GO" id="GO:0016042">
    <property type="term" value="P:lipid catabolic process"/>
    <property type="evidence" value="ECO:0007669"/>
    <property type="project" value="TreeGrafter"/>
</dbReference>
<dbReference type="OMA" id="AMENYGM"/>
<dbReference type="Pfam" id="PF00151">
    <property type="entry name" value="Lipase"/>
    <property type="match status" value="1"/>
</dbReference>
<name>A0A336LIZ4_CULSO</name>
<feature type="domain" description="Lipase" evidence="5">
    <location>
        <begin position="47"/>
        <end position="188"/>
    </location>
</feature>
<dbReference type="Gene3D" id="3.40.50.1820">
    <property type="entry name" value="alpha/beta hydrolase"/>
    <property type="match status" value="2"/>
</dbReference>
<dbReference type="InterPro" id="IPR013818">
    <property type="entry name" value="Lipase"/>
</dbReference>
<proteinExistence type="inferred from homology"/>
<keyword evidence="3" id="KW-0964">Secreted</keyword>
<gene>
    <name evidence="6" type="primary">CSON003663</name>
</gene>
<accession>A0A336LIZ4</accession>
<dbReference type="InterPro" id="IPR000734">
    <property type="entry name" value="TAG_lipase"/>
</dbReference>
<dbReference type="VEuPathDB" id="VectorBase:CSON003663"/>
<dbReference type="PRINTS" id="PR00821">
    <property type="entry name" value="TAGLIPASE"/>
</dbReference>
<dbReference type="PANTHER" id="PTHR11610:SF178">
    <property type="entry name" value="LIPASE MEMBER H-A-LIKE PROTEIN"/>
    <property type="match status" value="1"/>
</dbReference>
<organism evidence="6">
    <name type="scientific">Culicoides sonorensis</name>
    <name type="common">Biting midge</name>
    <dbReference type="NCBI Taxonomy" id="179676"/>
    <lineage>
        <taxon>Eukaryota</taxon>
        <taxon>Metazoa</taxon>
        <taxon>Ecdysozoa</taxon>
        <taxon>Arthropoda</taxon>
        <taxon>Hexapoda</taxon>
        <taxon>Insecta</taxon>
        <taxon>Pterygota</taxon>
        <taxon>Neoptera</taxon>
        <taxon>Endopterygota</taxon>
        <taxon>Diptera</taxon>
        <taxon>Nematocera</taxon>
        <taxon>Chironomoidea</taxon>
        <taxon>Ceratopogonidae</taxon>
        <taxon>Ceratopogoninae</taxon>
        <taxon>Culicoides</taxon>
        <taxon>Monoculicoides</taxon>
    </lineage>
</organism>
<evidence type="ECO:0000256" key="4">
    <source>
        <dbReference type="RuleBase" id="RU004262"/>
    </source>
</evidence>
<reference evidence="6" key="1">
    <citation type="submission" date="2018-07" db="EMBL/GenBank/DDBJ databases">
        <authorList>
            <person name="Quirk P.G."/>
            <person name="Krulwich T.A."/>
        </authorList>
    </citation>
    <scope>NUCLEOTIDE SEQUENCE</scope>
</reference>
<dbReference type="GO" id="GO:0005615">
    <property type="term" value="C:extracellular space"/>
    <property type="evidence" value="ECO:0007669"/>
    <property type="project" value="TreeGrafter"/>
</dbReference>
<evidence type="ECO:0000256" key="1">
    <source>
        <dbReference type="ARBA" id="ARBA00004613"/>
    </source>
</evidence>